<dbReference type="SUPFAM" id="SSF56003">
    <property type="entry name" value="Molybdenum cofactor-binding domain"/>
    <property type="match status" value="1"/>
</dbReference>
<proteinExistence type="predicted"/>
<reference evidence="2 3" key="1">
    <citation type="submission" date="2019-12" db="EMBL/GenBank/DDBJ databases">
        <title>Chromosome-level assembly of the Caenorhabditis remanei genome.</title>
        <authorList>
            <person name="Teterina A.A."/>
            <person name="Willis J.H."/>
            <person name="Phillips P.C."/>
        </authorList>
    </citation>
    <scope>NUCLEOTIDE SEQUENCE [LARGE SCALE GENOMIC DNA]</scope>
    <source>
        <strain evidence="2 3">PX506</strain>
        <tissue evidence="2">Whole organism</tissue>
    </source>
</reference>
<name>A0A6A5GPU2_CAERE</name>
<comment type="caution">
    <text evidence="2">The sequence shown here is derived from an EMBL/GenBank/DDBJ whole genome shotgun (WGS) entry which is preliminary data.</text>
</comment>
<dbReference type="GeneID" id="9827843"/>
<gene>
    <name evidence="2" type="ORF">GCK72_012978</name>
</gene>
<dbReference type="GO" id="GO:0016491">
    <property type="term" value="F:oxidoreductase activity"/>
    <property type="evidence" value="ECO:0007669"/>
    <property type="project" value="InterPro"/>
</dbReference>
<evidence type="ECO:0000313" key="3">
    <source>
        <dbReference type="Proteomes" id="UP000483820"/>
    </source>
</evidence>
<dbReference type="KEGG" id="crq:GCK72_012978"/>
<dbReference type="CTD" id="9827843"/>
<dbReference type="PANTHER" id="PTHR45444">
    <property type="entry name" value="XANTHINE DEHYDROGENASE"/>
    <property type="match status" value="1"/>
</dbReference>
<dbReference type="RefSeq" id="XP_053584320.1">
    <property type="nucleotide sequence ID" value="XM_053729548.1"/>
</dbReference>
<dbReference type="AlphaFoldDB" id="A0A6A5GPU2"/>
<dbReference type="InterPro" id="IPR016208">
    <property type="entry name" value="Ald_Oxase/xanthine_DH-like"/>
</dbReference>
<dbReference type="PANTHER" id="PTHR45444:SF3">
    <property type="entry name" value="XANTHINE DEHYDROGENASE"/>
    <property type="match status" value="1"/>
</dbReference>
<dbReference type="Pfam" id="PF02738">
    <property type="entry name" value="MoCoBD_1"/>
    <property type="match status" value="1"/>
</dbReference>
<feature type="domain" description="Aldehyde oxidase/xanthine dehydrogenase first molybdopterin binding" evidence="1">
    <location>
        <begin position="1"/>
        <end position="52"/>
    </location>
</feature>
<dbReference type="InterPro" id="IPR037165">
    <property type="entry name" value="AldOxase/xan_DH_Mopterin-bd_sf"/>
</dbReference>
<evidence type="ECO:0000313" key="2">
    <source>
        <dbReference type="EMBL" id="KAF1756525.1"/>
    </source>
</evidence>
<accession>A0A6A5GPU2</accession>
<dbReference type="Proteomes" id="UP000483820">
    <property type="component" value="Chromosome IV"/>
</dbReference>
<dbReference type="GO" id="GO:0005506">
    <property type="term" value="F:iron ion binding"/>
    <property type="evidence" value="ECO:0007669"/>
    <property type="project" value="InterPro"/>
</dbReference>
<protein>
    <recommendedName>
        <fullName evidence="1">Aldehyde oxidase/xanthine dehydrogenase first molybdopterin binding domain-containing protein</fullName>
    </recommendedName>
</protein>
<dbReference type="EMBL" id="WUAV01000004">
    <property type="protein sequence ID" value="KAF1756525.1"/>
    <property type="molecule type" value="Genomic_DNA"/>
</dbReference>
<evidence type="ECO:0000259" key="1">
    <source>
        <dbReference type="Pfam" id="PF02738"/>
    </source>
</evidence>
<dbReference type="Gene3D" id="3.30.365.10">
    <property type="entry name" value="Aldehyde oxidase/xanthine dehydrogenase, molybdopterin binding domain"/>
    <property type="match status" value="2"/>
</dbReference>
<dbReference type="InterPro" id="IPR008274">
    <property type="entry name" value="AldOxase/xan_DH_MoCoBD1"/>
</dbReference>
<sequence length="114" mass="13055">MVHADNVYKFANADITGKICKTNLASNTAFRGFGGPQGMFGTEIMVKHVAENPFGMHLNQCNVKRTWDECRMNSDYDRRLEEVNTFNQNNKFRKRGIYLTPTRFGIGFGLKQLN</sequence>
<organism evidence="2 3">
    <name type="scientific">Caenorhabditis remanei</name>
    <name type="common">Caenorhabditis vulgaris</name>
    <dbReference type="NCBI Taxonomy" id="31234"/>
    <lineage>
        <taxon>Eukaryota</taxon>
        <taxon>Metazoa</taxon>
        <taxon>Ecdysozoa</taxon>
        <taxon>Nematoda</taxon>
        <taxon>Chromadorea</taxon>
        <taxon>Rhabditida</taxon>
        <taxon>Rhabditina</taxon>
        <taxon>Rhabditomorpha</taxon>
        <taxon>Rhabditoidea</taxon>
        <taxon>Rhabditidae</taxon>
        <taxon>Peloderinae</taxon>
        <taxon>Caenorhabditis</taxon>
    </lineage>
</organism>